<keyword evidence="2 3" id="KW-0195">Cyclin</keyword>
<protein>
    <recommendedName>
        <fullName evidence="5">Cyclin-like domain-containing protein</fullName>
    </recommendedName>
</protein>
<comment type="similarity">
    <text evidence="1">Belongs to the cyclin family. Cyclin C subfamily.</text>
</comment>
<dbReference type="SMART" id="SM00385">
    <property type="entry name" value="CYCLIN"/>
    <property type="match status" value="2"/>
</dbReference>
<dbReference type="Gene3D" id="1.10.472.10">
    <property type="entry name" value="Cyclin-like"/>
    <property type="match status" value="2"/>
</dbReference>
<feature type="domain" description="Cyclin-like" evidence="5">
    <location>
        <begin position="167"/>
        <end position="248"/>
    </location>
</feature>
<evidence type="ECO:0000313" key="6">
    <source>
        <dbReference type="EMBL" id="CAF0964342.1"/>
    </source>
</evidence>
<dbReference type="InterPro" id="IPR031658">
    <property type="entry name" value="Cyclin_C_2"/>
</dbReference>
<organism evidence="6 7">
    <name type="scientific">Adineta ricciae</name>
    <name type="common">Rotifer</name>
    <dbReference type="NCBI Taxonomy" id="249248"/>
    <lineage>
        <taxon>Eukaryota</taxon>
        <taxon>Metazoa</taxon>
        <taxon>Spiralia</taxon>
        <taxon>Gnathifera</taxon>
        <taxon>Rotifera</taxon>
        <taxon>Eurotatoria</taxon>
        <taxon>Bdelloidea</taxon>
        <taxon>Adinetida</taxon>
        <taxon>Adinetidae</taxon>
        <taxon>Adineta</taxon>
    </lineage>
</organism>
<dbReference type="GO" id="GO:0016538">
    <property type="term" value="F:cyclin-dependent protein serine/threonine kinase regulator activity"/>
    <property type="evidence" value="ECO:0007669"/>
    <property type="project" value="InterPro"/>
</dbReference>
<reference evidence="6" key="1">
    <citation type="submission" date="2021-02" db="EMBL/GenBank/DDBJ databases">
        <authorList>
            <person name="Nowell W R."/>
        </authorList>
    </citation>
    <scope>NUCLEOTIDE SEQUENCE</scope>
</reference>
<sequence length="310" mass="36069">MASSYWKSSQFDQWLFDRQELLSVRLRDIASWPINPNSSPITEDDYLKILIFYSNIIQNIGEQYKVRQQVIATGIVYLKRFYARYALKSIDPWLLCPTCLFLAAKVEEFSTLSHPRVCNAAATTYKKYAHLLGGPNEYPYQIKHILECEFYLLEIMDCCLIVYHPYRSLDMYTREFQVDQQLFEAAWRIINDSLKTDAPLLYPPYEIALACLLLAATYRDKMPLLKQYMIDAQIDVERVYEVVKHLLKYYELMTSYDADVPNEGKQIKEILSKIPKPKVLSNDSAQSNDQTATSTQQNSANTNNNNNNNQ</sequence>
<dbReference type="CDD" id="cd20513">
    <property type="entry name" value="CYCLIN_CCNC_rpt1"/>
    <property type="match status" value="1"/>
</dbReference>
<keyword evidence="7" id="KW-1185">Reference proteome</keyword>
<evidence type="ECO:0000313" key="7">
    <source>
        <dbReference type="Proteomes" id="UP000663828"/>
    </source>
</evidence>
<gene>
    <name evidence="6" type="ORF">XAT740_LOCUS11324</name>
</gene>
<dbReference type="Pfam" id="PF00134">
    <property type="entry name" value="Cyclin_N"/>
    <property type="match status" value="1"/>
</dbReference>
<comment type="caution">
    <text evidence="6">The sequence shown here is derived from an EMBL/GenBank/DDBJ whole genome shotgun (WGS) entry which is preliminary data.</text>
</comment>
<dbReference type="PANTHER" id="PTHR10026">
    <property type="entry name" value="CYCLIN"/>
    <property type="match status" value="1"/>
</dbReference>
<evidence type="ECO:0000256" key="4">
    <source>
        <dbReference type="SAM" id="MobiDB-lite"/>
    </source>
</evidence>
<dbReference type="InterPro" id="IPR006671">
    <property type="entry name" value="Cyclin_N"/>
</dbReference>
<dbReference type="Proteomes" id="UP000663828">
    <property type="component" value="Unassembled WGS sequence"/>
</dbReference>
<dbReference type="InterPro" id="IPR036915">
    <property type="entry name" value="Cyclin-like_sf"/>
</dbReference>
<feature type="compositionally biased region" description="Low complexity" evidence="4">
    <location>
        <begin position="284"/>
        <end position="310"/>
    </location>
</feature>
<dbReference type="InterPro" id="IPR013763">
    <property type="entry name" value="Cyclin-like_dom"/>
</dbReference>
<dbReference type="InterPro" id="IPR043198">
    <property type="entry name" value="Cyclin/Ssn8"/>
</dbReference>
<evidence type="ECO:0000256" key="3">
    <source>
        <dbReference type="RuleBase" id="RU000383"/>
    </source>
</evidence>
<feature type="domain" description="Cyclin-like" evidence="5">
    <location>
        <begin position="55"/>
        <end position="154"/>
    </location>
</feature>
<evidence type="ECO:0000256" key="2">
    <source>
        <dbReference type="ARBA" id="ARBA00023127"/>
    </source>
</evidence>
<proteinExistence type="inferred from homology"/>
<name>A0A814E7Z4_ADIRI</name>
<evidence type="ECO:0000259" key="5">
    <source>
        <dbReference type="SMART" id="SM00385"/>
    </source>
</evidence>
<dbReference type="SUPFAM" id="SSF47954">
    <property type="entry name" value="Cyclin-like"/>
    <property type="match status" value="2"/>
</dbReference>
<evidence type="ECO:0000256" key="1">
    <source>
        <dbReference type="ARBA" id="ARBA00008638"/>
    </source>
</evidence>
<dbReference type="EMBL" id="CAJNOR010000620">
    <property type="protein sequence ID" value="CAF0964342.1"/>
    <property type="molecule type" value="Genomic_DNA"/>
</dbReference>
<dbReference type="Pfam" id="PF16899">
    <property type="entry name" value="Cyclin_C_2"/>
    <property type="match status" value="1"/>
</dbReference>
<accession>A0A814E7Z4</accession>
<feature type="region of interest" description="Disordered" evidence="4">
    <location>
        <begin position="278"/>
        <end position="310"/>
    </location>
</feature>
<dbReference type="GO" id="GO:0006357">
    <property type="term" value="P:regulation of transcription by RNA polymerase II"/>
    <property type="evidence" value="ECO:0007669"/>
    <property type="project" value="InterPro"/>
</dbReference>
<dbReference type="AlphaFoldDB" id="A0A814E7Z4"/>
<dbReference type="PIRSF" id="PIRSF028758">
    <property type="entry name" value="Cyclin, C/H/G types"/>
    <property type="match status" value="1"/>
</dbReference>